<feature type="region of interest" description="Disordered" evidence="2">
    <location>
        <begin position="358"/>
        <end position="389"/>
    </location>
</feature>
<name>A0AAU7R5W6_9ACTN</name>
<dbReference type="RefSeq" id="WP_349879671.1">
    <property type="nucleotide sequence ID" value="NZ_CP157974.1"/>
</dbReference>
<organism evidence="4">
    <name type="scientific">Micromonospora sp. HUAS YX12</name>
    <dbReference type="NCBI Taxonomy" id="3156396"/>
    <lineage>
        <taxon>Bacteria</taxon>
        <taxon>Bacillati</taxon>
        <taxon>Actinomycetota</taxon>
        <taxon>Actinomycetes</taxon>
        <taxon>Micromonosporales</taxon>
        <taxon>Micromonosporaceae</taxon>
        <taxon>Micromonospora</taxon>
    </lineage>
</organism>
<dbReference type="Pfam" id="PF01381">
    <property type="entry name" value="HTH_3"/>
    <property type="match status" value="1"/>
</dbReference>
<dbReference type="Gene3D" id="1.10.260.40">
    <property type="entry name" value="lambda repressor-like DNA-binding domains"/>
    <property type="match status" value="1"/>
</dbReference>
<evidence type="ECO:0000256" key="2">
    <source>
        <dbReference type="SAM" id="MobiDB-lite"/>
    </source>
</evidence>
<feature type="domain" description="HTH cro/C1-type" evidence="3">
    <location>
        <begin position="10"/>
        <end position="64"/>
    </location>
</feature>
<comment type="similarity">
    <text evidence="1">Belongs to the short-chain fatty acyl-CoA assimilation regulator (ScfR) family.</text>
</comment>
<sequence>MLAAAPGERLKTLRDILGLTQSQLAEVSGVSQPWISEVETASRDATDDKLKQIADATGTPVSFFQARPSSVPLDSLRFRKSSAARKTTTRRVHAIYGESYRVTEDLVDAEGYPTPSLPFASGEAPLTNAEIEQLASETREALQLAPDKPIPHLTRALERAGIAVAPMVLPDVGGEEQAAVGHFGVSHWGGLGATALIGYFPGHQGDRDRFTLGHELGHLVLHTFRPRTTHNQAEEEANLFATALLMPLDRAQASMSDALSLSDYARLKATWGVSIQALIMRGHTVGAIGDTRKNSLFVQLSAKGWRKREPVSVGHESPKLLWTLLSRRFGPRPYVQGSEKLAIHPTVLRAIAPTPQLTRAAESQVGPTQESPDRVVSIESRRKAMRRRA</sequence>
<dbReference type="EMBL" id="CP157974">
    <property type="protein sequence ID" value="XBT83355.1"/>
    <property type="molecule type" value="Genomic_DNA"/>
</dbReference>
<dbReference type="SMART" id="SM00530">
    <property type="entry name" value="HTH_XRE"/>
    <property type="match status" value="1"/>
</dbReference>
<evidence type="ECO:0000313" key="4">
    <source>
        <dbReference type="EMBL" id="XBT83355.1"/>
    </source>
</evidence>
<dbReference type="PANTHER" id="PTHR43236">
    <property type="entry name" value="ANTITOXIN HIGA1"/>
    <property type="match status" value="1"/>
</dbReference>
<dbReference type="InterPro" id="IPR010359">
    <property type="entry name" value="IrrE_HExxH"/>
</dbReference>
<gene>
    <name evidence="4" type="ORF">ABIH81_07730</name>
</gene>
<dbReference type="SUPFAM" id="SSF47413">
    <property type="entry name" value="lambda repressor-like DNA-binding domains"/>
    <property type="match status" value="1"/>
</dbReference>
<reference evidence="4" key="1">
    <citation type="submission" date="2024-06" db="EMBL/GenBank/DDBJ databases">
        <title>Micromonospora sp. strain HUAS YX12 genome sequences.</title>
        <authorList>
            <person name="Mo P."/>
        </authorList>
    </citation>
    <scope>NUCLEOTIDE SEQUENCE</scope>
    <source>
        <strain evidence="4">HUAS YX12</strain>
    </source>
</reference>
<dbReference type="Pfam" id="PF06114">
    <property type="entry name" value="Peptidase_M78"/>
    <property type="match status" value="1"/>
</dbReference>
<dbReference type="Gene3D" id="1.10.10.2910">
    <property type="match status" value="1"/>
</dbReference>
<evidence type="ECO:0000259" key="3">
    <source>
        <dbReference type="PROSITE" id="PS50943"/>
    </source>
</evidence>
<evidence type="ECO:0000256" key="1">
    <source>
        <dbReference type="ARBA" id="ARBA00007227"/>
    </source>
</evidence>
<protein>
    <submittedName>
        <fullName evidence="4">XRE family transcriptional regulator</fullName>
    </submittedName>
</protein>
<dbReference type="CDD" id="cd00093">
    <property type="entry name" value="HTH_XRE"/>
    <property type="match status" value="1"/>
</dbReference>
<dbReference type="PROSITE" id="PS50943">
    <property type="entry name" value="HTH_CROC1"/>
    <property type="match status" value="1"/>
</dbReference>
<dbReference type="PANTHER" id="PTHR43236:SF1">
    <property type="entry name" value="BLL7220 PROTEIN"/>
    <property type="match status" value="1"/>
</dbReference>
<accession>A0AAU7R5W6</accession>
<dbReference type="GO" id="GO:0003677">
    <property type="term" value="F:DNA binding"/>
    <property type="evidence" value="ECO:0007669"/>
    <property type="project" value="InterPro"/>
</dbReference>
<dbReference type="AlphaFoldDB" id="A0AAU7R5W6"/>
<proteinExistence type="inferred from homology"/>
<dbReference type="InterPro" id="IPR052345">
    <property type="entry name" value="Rad_response_metalloprotease"/>
</dbReference>
<dbReference type="InterPro" id="IPR001387">
    <property type="entry name" value="Cro/C1-type_HTH"/>
</dbReference>
<dbReference type="InterPro" id="IPR010982">
    <property type="entry name" value="Lambda_DNA-bd_dom_sf"/>
</dbReference>